<evidence type="ECO:0000256" key="5">
    <source>
        <dbReference type="ARBA" id="ARBA00012213"/>
    </source>
</evidence>
<comment type="caution">
    <text evidence="14">The sequence shown here is derived from an EMBL/GenBank/DDBJ whole genome shotgun (WGS) entry which is preliminary data.</text>
</comment>
<dbReference type="InterPro" id="IPR036704">
    <property type="entry name" value="RraA/RraA-like_sf"/>
</dbReference>
<dbReference type="OrthoDB" id="943692at2"/>
<evidence type="ECO:0000256" key="6">
    <source>
        <dbReference type="ARBA" id="ARBA00012947"/>
    </source>
</evidence>
<gene>
    <name evidence="14" type="ORF">GKO32_09755</name>
</gene>
<comment type="cofactor">
    <cofactor evidence="2">
        <name>a divalent metal cation</name>
        <dbReference type="ChEBI" id="CHEBI:60240"/>
    </cofactor>
</comment>
<dbReference type="Proteomes" id="UP000440096">
    <property type="component" value="Unassembled WGS sequence"/>
</dbReference>
<dbReference type="EC" id="4.1.3.17" evidence="5"/>
<dbReference type="EC" id="4.1.1.112" evidence="6"/>
<dbReference type="PANTHER" id="PTHR33254:SF4">
    <property type="entry name" value="4-HYDROXY-4-METHYL-2-OXOGLUTARATE ALDOLASE 3-RELATED"/>
    <property type="match status" value="1"/>
</dbReference>
<dbReference type="AlphaFoldDB" id="A0A6N7Z4Q8"/>
<comment type="subunit">
    <text evidence="4">Homotrimer.</text>
</comment>
<dbReference type="InterPro" id="IPR005493">
    <property type="entry name" value="RraA/RraA-like"/>
</dbReference>
<accession>A0A6N7Z4Q8</accession>
<keyword evidence="13" id="KW-0479">Metal-binding</keyword>
<name>A0A6N7Z4Q8_9PSEU</name>
<evidence type="ECO:0000256" key="1">
    <source>
        <dbReference type="ARBA" id="ARBA00001342"/>
    </source>
</evidence>
<evidence type="ECO:0000256" key="7">
    <source>
        <dbReference type="ARBA" id="ARBA00016549"/>
    </source>
</evidence>
<dbReference type="RefSeq" id="WP_154756450.1">
    <property type="nucleotide sequence ID" value="NZ_WMBA01000010.1"/>
</dbReference>
<dbReference type="SUPFAM" id="SSF89562">
    <property type="entry name" value="RraA-like"/>
    <property type="match status" value="1"/>
</dbReference>
<evidence type="ECO:0000313" key="15">
    <source>
        <dbReference type="Proteomes" id="UP000440096"/>
    </source>
</evidence>
<comment type="catalytic activity">
    <reaction evidence="1">
        <text>4-hydroxy-4-methyl-2-oxoglutarate = 2 pyruvate</text>
        <dbReference type="Rhea" id="RHEA:22748"/>
        <dbReference type="ChEBI" id="CHEBI:15361"/>
        <dbReference type="ChEBI" id="CHEBI:58276"/>
        <dbReference type="EC" id="4.1.3.17"/>
    </reaction>
</comment>
<feature type="binding site" evidence="13">
    <location>
        <position position="113"/>
    </location>
    <ligand>
        <name>substrate</name>
    </ligand>
</feature>
<comment type="catalytic activity">
    <reaction evidence="12">
        <text>oxaloacetate + H(+) = pyruvate + CO2</text>
        <dbReference type="Rhea" id="RHEA:15641"/>
        <dbReference type="ChEBI" id="CHEBI:15361"/>
        <dbReference type="ChEBI" id="CHEBI:15378"/>
        <dbReference type="ChEBI" id="CHEBI:16452"/>
        <dbReference type="ChEBI" id="CHEBI:16526"/>
        <dbReference type="EC" id="4.1.1.112"/>
    </reaction>
</comment>
<protein>
    <recommendedName>
        <fullName evidence="7">Putative 4-hydroxy-4-methyl-2-oxoglutarate aldolase</fullName>
        <ecNumber evidence="6">4.1.1.112</ecNumber>
        <ecNumber evidence="5">4.1.3.17</ecNumber>
    </recommendedName>
    <alternativeName>
        <fullName evidence="11">Oxaloacetate decarboxylase</fullName>
    </alternativeName>
    <alternativeName>
        <fullName evidence="9">Regulator of ribonuclease activity homolog</fullName>
    </alternativeName>
    <alternativeName>
        <fullName evidence="10">RraA-like protein</fullName>
    </alternativeName>
</protein>
<organism evidence="14 15">
    <name type="scientific">Amycolatopsis pithecellobii</name>
    <dbReference type="NCBI Taxonomy" id="664692"/>
    <lineage>
        <taxon>Bacteria</taxon>
        <taxon>Bacillati</taxon>
        <taxon>Actinomycetota</taxon>
        <taxon>Actinomycetes</taxon>
        <taxon>Pseudonocardiales</taxon>
        <taxon>Pseudonocardiaceae</taxon>
        <taxon>Amycolatopsis</taxon>
    </lineage>
</organism>
<dbReference type="GO" id="GO:0047443">
    <property type="term" value="F:4-hydroxy-4-methyl-2-oxoglutarate aldolase activity"/>
    <property type="evidence" value="ECO:0007669"/>
    <property type="project" value="UniProtKB-EC"/>
</dbReference>
<dbReference type="CDD" id="cd16841">
    <property type="entry name" value="RraA_family"/>
    <property type="match status" value="1"/>
</dbReference>
<comment type="cofactor">
    <cofactor evidence="13">
        <name>Mg(2+)</name>
        <dbReference type="ChEBI" id="CHEBI:18420"/>
    </cofactor>
</comment>
<dbReference type="GO" id="GO:0046872">
    <property type="term" value="F:metal ion binding"/>
    <property type="evidence" value="ECO:0007669"/>
    <property type="project" value="UniProtKB-KW"/>
</dbReference>
<comment type="similarity">
    <text evidence="3">Belongs to the class II aldolase/RraA-like family.</text>
</comment>
<feature type="binding site" evidence="13">
    <location>
        <position position="114"/>
    </location>
    <ligand>
        <name>Mg(2+)</name>
        <dbReference type="ChEBI" id="CHEBI:18420"/>
    </ligand>
</feature>
<evidence type="ECO:0000256" key="13">
    <source>
        <dbReference type="PIRSR" id="PIRSR605493-1"/>
    </source>
</evidence>
<evidence type="ECO:0000256" key="10">
    <source>
        <dbReference type="ARBA" id="ARBA00030169"/>
    </source>
</evidence>
<evidence type="ECO:0000313" key="14">
    <source>
        <dbReference type="EMBL" id="MTD54256.1"/>
    </source>
</evidence>
<evidence type="ECO:0000256" key="9">
    <source>
        <dbReference type="ARBA" id="ARBA00029596"/>
    </source>
</evidence>
<dbReference type="Pfam" id="PF03737">
    <property type="entry name" value="RraA-like"/>
    <property type="match status" value="1"/>
</dbReference>
<evidence type="ECO:0000256" key="2">
    <source>
        <dbReference type="ARBA" id="ARBA00001968"/>
    </source>
</evidence>
<dbReference type="PANTHER" id="PTHR33254">
    <property type="entry name" value="4-HYDROXY-4-METHYL-2-OXOGLUTARATE ALDOLASE 3-RELATED"/>
    <property type="match status" value="1"/>
</dbReference>
<dbReference type="EMBL" id="WMBA01000010">
    <property type="protein sequence ID" value="MTD54256.1"/>
    <property type="molecule type" value="Genomic_DNA"/>
</dbReference>
<evidence type="ECO:0000256" key="12">
    <source>
        <dbReference type="ARBA" id="ARBA00047973"/>
    </source>
</evidence>
<evidence type="ECO:0000256" key="8">
    <source>
        <dbReference type="ARBA" id="ARBA00025046"/>
    </source>
</evidence>
<sequence>MEKATGTPFAAVGTASVADALAEHDLTGVIEGPQFVVGSGMFLGRAVTVQLDAAGQAGPEDSRRIWDVVDNAAAGSVLVVSTRGAEISALGGVIAGTAAARDFAGAVTDGLIRDADEIASHGFPVHCRRAHPRAIWGCCTGTEIPVRFGDVEVAAGDLIVADRDGVVCVPKGIVTDVMERAYRIEKLERLWVDHARAYRSIAKGFEAVTDQYGSPH</sequence>
<keyword evidence="15" id="KW-1185">Reference proteome</keyword>
<evidence type="ECO:0000256" key="4">
    <source>
        <dbReference type="ARBA" id="ARBA00011233"/>
    </source>
</evidence>
<proteinExistence type="inferred from homology"/>
<keyword evidence="13" id="KW-0460">Magnesium</keyword>
<evidence type="ECO:0000256" key="3">
    <source>
        <dbReference type="ARBA" id="ARBA00008621"/>
    </source>
</evidence>
<evidence type="ECO:0000256" key="11">
    <source>
        <dbReference type="ARBA" id="ARBA00032305"/>
    </source>
</evidence>
<dbReference type="GO" id="GO:0008948">
    <property type="term" value="F:oxaloacetate decarboxylase activity"/>
    <property type="evidence" value="ECO:0007669"/>
    <property type="project" value="UniProtKB-EC"/>
</dbReference>
<reference evidence="14 15" key="1">
    <citation type="submission" date="2019-11" db="EMBL/GenBank/DDBJ databases">
        <title>Draft genome of Amycolatopsis RM579.</title>
        <authorList>
            <person name="Duangmal K."/>
            <person name="Mingma R."/>
        </authorList>
    </citation>
    <scope>NUCLEOTIDE SEQUENCE [LARGE SCALE GENOMIC DNA]</scope>
    <source>
        <strain evidence="14 15">RM579</strain>
    </source>
</reference>
<comment type="function">
    <text evidence="8">Catalyzes the aldol cleavage of 4-hydroxy-4-methyl-2-oxoglutarate (HMG) into 2 molecules of pyruvate. Also contains a secondary oxaloacetate (OAA) decarboxylase activity due to the common pyruvate enolate transition state formed following C-C bond cleavage in the retro-aldol and decarboxylation reactions.</text>
</comment>
<feature type="binding site" evidence="13">
    <location>
        <begin position="91"/>
        <end position="94"/>
    </location>
    <ligand>
        <name>substrate</name>
    </ligand>
</feature>
<dbReference type="Gene3D" id="3.50.30.40">
    <property type="entry name" value="Ribonuclease E inhibitor RraA/RraA-like"/>
    <property type="match status" value="1"/>
</dbReference>